<gene>
    <name evidence="1" type="ORF">OG913_23485</name>
</gene>
<proteinExistence type="predicted"/>
<keyword evidence="2" id="KW-1185">Reference proteome</keyword>
<protein>
    <recommendedName>
        <fullName evidence="3">AAA family ATPase</fullName>
    </recommendedName>
</protein>
<dbReference type="RefSeq" id="WP_328708426.1">
    <property type="nucleotide sequence ID" value="NZ_CP108085.1"/>
</dbReference>
<organism evidence="1 2">
    <name type="scientific">Microbispora hainanensis</name>
    <dbReference type="NCBI Taxonomy" id="568844"/>
    <lineage>
        <taxon>Bacteria</taxon>
        <taxon>Bacillati</taxon>
        <taxon>Actinomycetota</taxon>
        <taxon>Actinomycetes</taxon>
        <taxon>Streptosporangiales</taxon>
        <taxon>Streptosporangiaceae</taxon>
        <taxon>Microbispora</taxon>
    </lineage>
</organism>
<evidence type="ECO:0008006" key="3">
    <source>
        <dbReference type="Google" id="ProtNLM"/>
    </source>
</evidence>
<sequence>MGVSKITVTMLGPSHSGKTTFMYGMYATLSAGIEGYFLNAKDPDKDLDLMDNWDLLCDEGQLPPPTADVPISYEFVFKHGVRSLVDIDWMDFRGGATVERAGAPESLSDVVKLRERLKESDSIYLVLDGRYVGEWIKDGAPATVTRGPMKVSHLSNHISRTVEERINAGLPAPSLVVLITKIDVLAEITGMPKKDAIFRAMDNLQNLVPIAFSEGVTTLICPVQLGDFGIGDHRKVDPAKLDVRYMHKPIIFSLLYDINCRIARDSRRLEELRARGQATEGELEQLRAGFWNGFFKRSQIAERIDGLGGIRAAVEEVSQELETARTRVDQLWKELNTLRIVEDGKIRENGKSR</sequence>
<dbReference type="EMBL" id="CP108085">
    <property type="protein sequence ID" value="WUP72389.1"/>
    <property type="molecule type" value="Genomic_DNA"/>
</dbReference>
<accession>A0ABZ1SHU9</accession>
<dbReference type="Proteomes" id="UP001432011">
    <property type="component" value="Chromosome"/>
</dbReference>
<reference evidence="1" key="1">
    <citation type="submission" date="2022-10" db="EMBL/GenBank/DDBJ databases">
        <title>The complete genomes of actinobacterial strains from the NBC collection.</title>
        <authorList>
            <person name="Joergensen T.S."/>
            <person name="Alvarez Arevalo M."/>
            <person name="Sterndorff E.B."/>
            <person name="Faurdal D."/>
            <person name="Vuksanovic O."/>
            <person name="Mourched A.-S."/>
            <person name="Charusanti P."/>
            <person name="Shaw S."/>
            <person name="Blin K."/>
            <person name="Weber T."/>
        </authorList>
    </citation>
    <scope>NUCLEOTIDE SEQUENCE</scope>
    <source>
        <strain evidence="1">NBC_00254</strain>
    </source>
</reference>
<evidence type="ECO:0000313" key="2">
    <source>
        <dbReference type="Proteomes" id="UP001432011"/>
    </source>
</evidence>
<evidence type="ECO:0000313" key="1">
    <source>
        <dbReference type="EMBL" id="WUP72389.1"/>
    </source>
</evidence>
<name>A0ABZ1SHU9_9ACTN</name>